<feature type="compositionally biased region" description="Basic and acidic residues" evidence="3">
    <location>
        <begin position="98"/>
        <end position="113"/>
    </location>
</feature>
<name>A0AA35V123_LACSI</name>
<feature type="compositionally biased region" description="Acidic residues" evidence="3">
    <location>
        <begin position="82"/>
        <end position="97"/>
    </location>
</feature>
<dbReference type="SUPFAM" id="SSF75471">
    <property type="entry name" value="YhbY-like"/>
    <property type="match status" value="1"/>
</dbReference>
<evidence type="ECO:0000259" key="4">
    <source>
        <dbReference type="PROSITE" id="PS51295"/>
    </source>
</evidence>
<evidence type="ECO:0000313" key="6">
    <source>
        <dbReference type="Proteomes" id="UP001177003"/>
    </source>
</evidence>
<reference evidence="5" key="1">
    <citation type="submission" date="2023-04" db="EMBL/GenBank/DDBJ databases">
        <authorList>
            <person name="Vijverberg K."/>
            <person name="Xiong W."/>
            <person name="Schranz E."/>
        </authorList>
    </citation>
    <scope>NUCLEOTIDE SEQUENCE</scope>
</reference>
<dbReference type="SMART" id="SM01103">
    <property type="entry name" value="CRS1_YhbY"/>
    <property type="match status" value="1"/>
</dbReference>
<organism evidence="5 6">
    <name type="scientific">Lactuca saligna</name>
    <name type="common">Willowleaf lettuce</name>
    <dbReference type="NCBI Taxonomy" id="75948"/>
    <lineage>
        <taxon>Eukaryota</taxon>
        <taxon>Viridiplantae</taxon>
        <taxon>Streptophyta</taxon>
        <taxon>Embryophyta</taxon>
        <taxon>Tracheophyta</taxon>
        <taxon>Spermatophyta</taxon>
        <taxon>Magnoliopsida</taxon>
        <taxon>eudicotyledons</taxon>
        <taxon>Gunneridae</taxon>
        <taxon>Pentapetalae</taxon>
        <taxon>asterids</taxon>
        <taxon>campanulids</taxon>
        <taxon>Asterales</taxon>
        <taxon>Asteraceae</taxon>
        <taxon>Cichorioideae</taxon>
        <taxon>Cichorieae</taxon>
        <taxon>Lactucinae</taxon>
        <taxon>Lactuca</taxon>
    </lineage>
</organism>
<dbReference type="PANTHER" id="PTHR47714">
    <property type="entry name" value="CRS1/YHBY DOMAIN CONTAINING PROTEIN, EXPRESSED"/>
    <property type="match status" value="1"/>
</dbReference>
<dbReference type="PANTHER" id="PTHR47714:SF1">
    <property type="entry name" value="RNA-BINDING CRS1 _ YHBY (CRM) DOMAIN PROTEIN"/>
    <property type="match status" value="1"/>
</dbReference>
<dbReference type="FunFam" id="3.30.110.60:FF:000004">
    <property type="entry name" value="RNA-binding CRS1 / YhbY (CRM) domain protein"/>
    <property type="match status" value="1"/>
</dbReference>
<evidence type="ECO:0000256" key="3">
    <source>
        <dbReference type="SAM" id="MobiDB-lite"/>
    </source>
</evidence>
<dbReference type="Gene3D" id="3.30.110.60">
    <property type="entry name" value="YhbY-like"/>
    <property type="match status" value="1"/>
</dbReference>
<evidence type="ECO:0000256" key="2">
    <source>
        <dbReference type="PROSITE-ProRule" id="PRU00626"/>
    </source>
</evidence>
<evidence type="ECO:0000313" key="5">
    <source>
        <dbReference type="EMBL" id="CAI9259943.1"/>
    </source>
</evidence>
<dbReference type="GO" id="GO:0009507">
    <property type="term" value="C:chloroplast"/>
    <property type="evidence" value="ECO:0007669"/>
    <property type="project" value="TreeGrafter"/>
</dbReference>
<dbReference type="AlphaFoldDB" id="A0AA35V123"/>
<sequence length="273" mass="29957">MGALSSSSPLILRCILRRPPPPATTHLSYIAPFLKPSNRTPSICLPTPRRPIYHTTIRSLTPRSLSTSTSPSPSPEIQPAISEEEGAESDEESEVEIDDNHPTETAIEKPVDPKISSAHKEMLSKLKGMSVKEKKELGSYANSLGKKLKSQQVGKSGVTDSVATALVETLEANELLKLKIHNNCPGELDEVVAQLEEATGSVVVGRIGRTVIIYRPSLTKLISEEKKKQALKVFLKRRAAFKSSYQGKMLSRRQSSTSTSPTRSPRSRDFRKS</sequence>
<keyword evidence="1 2" id="KW-0694">RNA-binding</keyword>
<feature type="compositionally biased region" description="Low complexity" evidence="3">
    <location>
        <begin position="252"/>
        <end position="264"/>
    </location>
</feature>
<dbReference type="InterPro" id="IPR035920">
    <property type="entry name" value="YhbY-like_sf"/>
</dbReference>
<protein>
    <recommendedName>
        <fullName evidence="4">CRM domain-containing protein</fullName>
    </recommendedName>
</protein>
<keyword evidence="6" id="KW-1185">Reference proteome</keyword>
<dbReference type="InterPro" id="IPR001890">
    <property type="entry name" value="RNA-binding_CRM"/>
</dbReference>
<feature type="domain" description="CRM" evidence="4">
    <location>
        <begin position="127"/>
        <end position="226"/>
    </location>
</feature>
<accession>A0AA35V123</accession>
<dbReference type="Pfam" id="PF01985">
    <property type="entry name" value="CRS1_YhbY"/>
    <property type="match status" value="1"/>
</dbReference>
<feature type="region of interest" description="Disordered" evidence="3">
    <location>
        <begin position="59"/>
        <end position="113"/>
    </location>
</feature>
<evidence type="ECO:0000256" key="1">
    <source>
        <dbReference type="ARBA" id="ARBA00022884"/>
    </source>
</evidence>
<proteinExistence type="predicted"/>
<dbReference type="EMBL" id="OX465086">
    <property type="protein sequence ID" value="CAI9259943.1"/>
    <property type="molecule type" value="Genomic_DNA"/>
</dbReference>
<dbReference type="PROSITE" id="PS51295">
    <property type="entry name" value="CRM"/>
    <property type="match status" value="1"/>
</dbReference>
<dbReference type="GO" id="GO:0003723">
    <property type="term" value="F:RNA binding"/>
    <property type="evidence" value="ECO:0007669"/>
    <property type="project" value="UniProtKB-UniRule"/>
</dbReference>
<dbReference type="Proteomes" id="UP001177003">
    <property type="component" value="Chromosome 0"/>
</dbReference>
<gene>
    <name evidence="5" type="ORF">LSALG_LOCUS801</name>
</gene>
<feature type="compositionally biased region" description="Low complexity" evidence="3">
    <location>
        <begin position="59"/>
        <end position="71"/>
    </location>
</feature>
<feature type="region of interest" description="Disordered" evidence="3">
    <location>
        <begin position="244"/>
        <end position="273"/>
    </location>
</feature>